<keyword evidence="2" id="KW-1185">Reference proteome</keyword>
<dbReference type="EMBL" id="FOXQ01000005">
    <property type="protein sequence ID" value="SFQ11705.1"/>
    <property type="molecule type" value="Genomic_DNA"/>
</dbReference>
<reference evidence="1 2" key="1">
    <citation type="submission" date="2016-10" db="EMBL/GenBank/DDBJ databases">
        <authorList>
            <person name="de Groot N.N."/>
        </authorList>
    </citation>
    <scope>NUCLEOTIDE SEQUENCE [LARGE SCALE GENOMIC DNA]</scope>
    <source>
        <strain evidence="1 2">DSM 28286</strain>
    </source>
</reference>
<evidence type="ECO:0000313" key="1">
    <source>
        <dbReference type="EMBL" id="SFQ11705.1"/>
    </source>
</evidence>
<sequence>MNNKQIAFAGVWNKYLPAIRILIKKAAAAEQVITINQSDMERAVGIKKSGYRFSIDFVNGRPDLLYSNNEIAQALISVLTEDEVIREYLSGNNYTFSFNNKYQLQIKINLTQKEVMSPDAQENAAR</sequence>
<organism evidence="1 2">
    <name type="scientific">Parafilimonas terrae</name>
    <dbReference type="NCBI Taxonomy" id="1465490"/>
    <lineage>
        <taxon>Bacteria</taxon>
        <taxon>Pseudomonadati</taxon>
        <taxon>Bacteroidota</taxon>
        <taxon>Chitinophagia</taxon>
        <taxon>Chitinophagales</taxon>
        <taxon>Chitinophagaceae</taxon>
        <taxon>Parafilimonas</taxon>
    </lineage>
</organism>
<dbReference type="STRING" id="1465490.SAMN05444277_105223"/>
<evidence type="ECO:0000313" key="2">
    <source>
        <dbReference type="Proteomes" id="UP000199031"/>
    </source>
</evidence>
<gene>
    <name evidence="1" type="ORF">SAMN05444277_105223</name>
</gene>
<dbReference type="AlphaFoldDB" id="A0A1I5VW49"/>
<dbReference type="RefSeq" id="WP_090658074.1">
    <property type="nucleotide sequence ID" value="NZ_FOXQ01000005.1"/>
</dbReference>
<name>A0A1I5VW49_9BACT</name>
<accession>A0A1I5VW49</accession>
<dbReference type="OrthoDB" id="668586at2"/>
<dbReference type="Proteomes" id="UP000199031">
    <property type="component" value="Unassembled WGS sequence"/>
</dbReference>
<proteinExistence type="predicted"/>
<protein>
    <submittedName>
        <fullName evidence="1">Uncharacterized protein</fullName>
    </submittedName>
</protein>